<dbReference type="Proteomes" id="UP000050525">
    <property type="component" value="Unassembled WGS sequence"/>
</dbReference>
<evidence type="ECO:0000313" key="2">
    <source>
        <dbReference type="Proteomes" id="UP000050525"/>
    </source>
</evidence>
<comment type="caution">
    <text evidence="1">The sequence shown here is derived from an EMBL/GenBank/DDBJ whole genome shotgun (WGS) entry which is preliminary data.</text>
</comment>
<proteinExistence type="predicted"/>
<dbReference type="EMBL" id="AKHW03006853">
    <property type="protein sequence ID" value="KYO18122.1"/>
    <property type="molecule type" value="Genomic_DNA"/>
</dbReference>
<reference evidence="1 2" key="1">
    <citation type="journal article" date="2012" name="Genome Biol.">
        <title>Sequencing three crocodilian genomes to illuminate the evolution of archosaurs and amniotes.</title>
        <authorList>
            <person name="St John J.A."/>
            <person name="Braun E.L."/>
            <person name="Isberg S.R."/>
            <person name="Miles L.G."/>
            <person name="Chong A.Y."/>
            <person name="Gongora J."/>
            <person name="Dalzell P."/>
            <person name="Moran C."/>
            <person name="Bed'hom B."/>
            <person name="Abzhanov A."/>
            <person name="Burgess S.C."/>
            <person name="Cooksey A.M."/>
            <person name="Castoe T.A."/>
            <person name="Crawford N.G."/>
            <person name="Densmore L.D."/>
            <person name="Drew J.C."/>
            <person name="Edwards S.V."/>
            <person name="Faircloth B.C."/>
            <person name="Fujita M.K."/>
            <person name="Greenwold M.J."/>
            <person name="Hoffmann F.G."/>
            <person name="Howard J.M."/>
            <person name="Iguchi T."/>
            <person name="Janes D.E."/>
            <person name="Khan S.Y."/>
            <person name="Kohno S."/>
            <person name="de Koning A.J."/>
            <person name="Lance S.L."/>
            <person name="McCarthy F.M."/>
            <person name="McCormack J.E."/>
            <person name="Merchant M.E."/>
            <person name="Peterson D.G."/>
            <person name="Pollock D.D."/>
            <person name="Pourmand N."/>
            <person name="Raney B.J."/>
            <person name="Roessler K.A."/>
            <person name="Sanford J.R."/>
            <person name="Sawyer R.H."/>
            <person name="Schmidt C.J."/>
            <person name="Triplett E.W."/>
            <person name="Tuberville T.D."/>
            <person name="Venegas-Anaya M."/>
            <person name="Howard J.T."/>
            <person name="Jarvis E.D."/>
            <person name="Guillette L.J.Jr."/>
            <person name="Glenn T.C."/>
            <person name="Green R.E."/>
            <person name="Ray D.A."/>
        </authorList>
    </citation>
    <scope>NUCLEOTIDE SEQUENCE [LARGE SCALE GENOMIC DNA]</scope>
    <source>
        <strain evidence="1">KSC_2009_1</strain>
    </source>
</reference>
<gene>
    <name evidence="1" type="ORF">Y1Q_0011702</name>
</gene>
<protein>
    <submittedName>
        <fullName evidence="1">Uncharacterized protein</fullName>
    </submittedName>
</protein>
<name>A0A151M0V8_ALLMI</name>
<sequence length="70" mass="7978">MVEIWTLSTTSVCYLHADDRTDSTSLPPSPLPHTDRLLSPLWLFDIQHESTTYTISRIKQATVSNYALEL</sequence>
<evidence type="ECO:0000313" key="1">
    <source>
        <dbReference type="EMBL" id="KYO18122.1"/>
    </source>
</evidence>
<accession>A0A151M0V8</accession>
<organism evidence="1 2">
    <name type="scientific">Alligator mississippiensis</name>
    <name type="common">American alligator</name>
    <dbReference type="NCBI Taxonomy" id="8496"/>
    <lineage>
        <taxon>Eukaryota</taxon>
        <taxon>Metazoa</taxon>
        <taxon>Chordata</taxon>
        <taxon>Craniata</taxon>
        <taxon>Vertebrata</taxon>
        <taxon>Euteleostomi</taxon>
        <taxon>Archelosauria</taxon>
        <taxon>Archosauria</taxon>
        <taxon>Crocodylia</taxon>
        <taxon>Alligatoridae</taxon>
        <taxon>Alligatorinae</taxon>
        <taxon>Alligator</taxon>
    </lineage>
</organism>
<keyword evidence="2" id="KW-1185">Reference proteome</keyword>
<dbReference type="AlphaFoldDB" id="A0A151M0V8"/>